<accession>A0A9D4FWI2</accession>
<organism evidence="1 2">
    <name type="scientific">Dreissena polymorpha</name>
    <name type="common">Zebra mussel</name>
    <name type="synonym">Mytilus polymorpha</name>
    <dbReference type="NCBI Taxonomy" id="45954"/>
    <lineage>
        <taxon>Eukaryota</taxon>
        <taxon>Metazoa</taxon>
        <taxon>Spiralia</taxon>
        <taxon>Lophotrochozoa</taxon>
        <taxon>Mollusca</taxon>
        <taxon>Bivalvia</taxon>
        <taxon>Autobranchia</taxon>
        <taxon>Heteroconchia</taxon>
        <taxon>Euheterodonta</taxon>
        <taxon>Imparidentia</taxon>
        <taxon>Neoheterodontei</taxon>
        <taxon>Myida</taxon>
        <taxon>Dreissenoidea</taxon>
        <taxon>Dreissenidae</taxon>
        <taxon>Dreissena</taxon>
    </lineage>
</organism>
<name>A0A9D4FWI2_DREPO</name>
<reference evidence="1" key="2">
    <citation type="submission" date="2020-11" db="EMBL/GenBank/DDBJ databases">
        <authorList>
            <person name="McCartney M.A."/>
            <person name="Auch B."/>
            <person name="Kono T."/>
            <person name="Mallez S."/>
            <person name="Becker A."/>
            <person name="Gohl D.M."/>
            <person name="Silverstein K.A.T."/>
            <person name="Koren S."/>
            <person name="Bechman K.B."/>
            <person name="Herman A."/>
            <person name="Abrahante J.E."/>
            <person name="Garbe J."/>
        </authorList>
    </citation>
    <scope>NUCLEOTIDE SEQUENCE</scope>
    <source>
        <strain evidence="1">Duluth1</strain>
        <tissue evidence="1">Whole animal</tissue>
    </source>
</reference>
<dbReference type="AlphaFoldDB" id="A0A9D4FWI2"/>
<keyword evidence="2" id="KW-1185">Reference proteome</keyword>
<sequence length="74" mass="8295">MLANRETMSRHISFPINMLDVTRVKADFQGIANFPNVVGVVDGTQVQIQAPHVNEEAYVNRMGYQQYPGKNSNS</sequence>
<evidence type="ECO:0000313" key="1">
    <source>
        <dbReference type="EMBL" id="KAH3804356.1"/>
    </source>
</evidence>
<proteinExistence type="predicted"/>
<protein>
    <recommendedName>
        <fullName evidence="3">DDE Tnp4 domain-containing protein</fullName>
    </recommendedName>
</protein>
<evidence type="ECO:0000313" key="2">
    <source>
        <dbReference type="Proteomes" id="UP000828390"/>
    </source>
</evidence>
<dbReference type="Proteomes" id="UP000828390">
    <property type="component" value="Unassembled WGS sequence"/>
</dbReference>
<dbReference type="EMBL" id="JAIWYP010000006">
    <property type="protein sequence ID" value="KAH3804356.1"/>
    <property type="molecule type" value="Genomic_DNA"/>
</dbReference>
<gene>
    <name evidence="1" type="ORF">DPMN_132640</name>
</gene>
<comment type="caution">
    <text evidence="1">The sequence shown here is derived from an EMBL/GenBank/DDBJ whole genome shotgun (WGS) entry which is preliminary data.</text>
</comment>
<reference evidence="1" key="1">
    <citation type="journal article" date="2019" name="bioRxiv">
        <title>The Genome of the Zebra Mussel, Dreissena polymorpha: A Resource for Invasive Species Research.</title>
        <authorList>
            <person name="McCartney M.A."/>
            <person name="Auch B."/>
            <person name="Kono T."/>
            <person name="Mallez S."/>
            <person name="Zhang Y."/>
            <person name="Obille A."/>
            <person name="Becker A."/>
            <person name="Abrahante J.E."/>
            <person name="Garbe J."/>
            <person name="Badalamenti J.P."/>
            <person name="Herman A."/>
            <person name="Mangelson H."/>
            <person name="Liachko I."/>
            <person name="Sullivan S."/>
            <person name="Sone E.D."/>
            <person name="Koren S."/>
            <person name="Silverstein K.A.T."/>
            <person name="Beckman K.B."/>
            <person name="Gohl D.M."/>
        </authorList>
    </citation>
    <scope>NUCLEOTIDE SEQUENCE</scope>
    <source>
        <strain evidence="1">Duluth1</strain>
        <tissue evidence="1">Whole animal</tissue>
    </source>
</reference>
<evidence type="ECO:0008006" key="3">
    <source>
        <dbReference type="Google" id="ProtNLM"/>
    </source>
</evidence>